<name>A0ACB7X5P7_9ERIC</name>
<accession>A0ACB7X5P7</accession>
<protein>
    <submittedName>
        <fullName evidence="1">Uncharacterized protein</fullName>
    </submittedName>
</protein>
<comment type="caution">
    <text evidence="1">The sequence shown here is derived from an EMBL/GenBank/DDBJ whole genome shotgun (WGS) entry which is preliminary data.</text>
</comment>
<organism evidence="1 2">
    <name type="scientific">Vaccinium darrowii</name>
    <dbReference type="NCBI Taxonomy" id="229202"/>
    <lineage>
        <taxon>Eukaryota</taxon>
        <taxon>Viridiplantae</taxon>
        <taxon>Streptophyta</taxon>
        <taxon>Embryophyta</taxon>
        <taxon>Tracheophyta</taxon>
        <taxon>Spermatophyta</taxon>
        <taxon>Magnoliopsida</taxon>
        <taxon>eudicotyledons</taxon>
        <taxon>Gunneridae</taxon>
        <taxon>Pentapetalae</taxon>
        <taxon>asterids</taxon>
        <taxon>Ericales</taxon>
        <taxon>Ericaceae</taxon>
        <taxon>Vaccinioideae</taxon>
        <taxon>Vaccinieae</taxon>
        <taxon>Vaccinium</taxon>
    </lineage>
</organism>
<keyword evidence="2" id="KW-1185">Reference proteome</keyword>
<reference evidence="1 2" key="1">
    <citation type="journal article" date="2021" name="Hortic Res">
        <title>High-quality reference genome and annotation aids understanding of berry development for evergreen blueberry (Vaccinium darrowii).</title>
        <authorList>
            <person name="Yu J."/>
            <person name="Hulse-Kemp A.M."/>
            <person name="Babiker E."/>
            <person name="Staton M."/>
        </authorList>
    </citation>
    <scope>NUCLEOTIDE SEQUENCE [LARGE SCALE GENOMIC DNA]</scope>
    <source>
        <strain evidence="2">cv. NJ 8807/NJ 8810</strain>
        <tissue evidence="1">Young leaf</tissue>
    </source>
</reference>
<dbReference type="Proteomes" id="UP000828048">
    <property type="component" value="Chromosome 2"/>
</dbReference>
<gene>
    <name evidence="1" type="ORF">Vadar_032082</name>
</gene>
<evidence type="ECO:0000313" key="1">
    <source>
        <dbReference type="EMBL" id="KAH7836028.1"/>
    </source>
</evidence>
<sequence length="246" mass="27828">MTRKKVKLAFITNDSARKATFKKRKKGLMKKVSELSTLCGIDACAIIYSPYESQPEVWPNTMGAQRVITQFKRMPEMEQTKRMVTQEGLTRQRIAKATEQLKKQCKDNREKEMTEVMYQCLTGRGLQNLAMADLHDLGWLVDQKLMEIYKKIEMLKKSTSSRAVAPGGSSKSASEMARIGGEQGPRREQEQKPVVDLAADVMQSGPQWFTDWMNNPNENLGSCGDDQMMLPFGDGHSAMWSSAFFP</sequence>
<evidence type="ECO:0000313" key="2">
    <source>
        <dbReference type="Proteomes" id="UP000828048"/>
    </source>
</evidence>
<dbReference type="EMBL" id="CM037152">
    <property type="protein sequence ID" value="KAH7836028.1"/>
    <property type="molecule type" value="Genomic_DNA"/>
</dbReference>
<proteinExistence type="predicted"/>